<dbReference type="AlphaFoldDB" id="K2P9W3"/>
<name>K2P9W3_9HYPH</name>
<dbReference type="OrthoDB" id="7679471at2"/>
<dbReference type="EMBL" id="AMSI01000002">
    <property type="protein sequence ID" value="EKF43961.1"/>
    <property type="molecule type" value="Genomic_DNA"/>
</dbReference>
<sequence>MRLSSNWKAVLRHAWSIRFIVLAALLSGAEVALPLLREFLPLPPGLFAGLSFFTVAAAFVSRIIAQKDLPND</sequence>
<keyword evidence="3" id="KW-1185">Reference proteome</keyword>
<proteinExistence type="predicted"/>
<comment type="caution">
    <text evidence="2">The sequence shown here is derived from an EMBL/GenBank/DDBJ whole genome shotgun (WGS) entry which is preliminary data.</text>
</comment>
<protein>
    <submittedName>
        <fullName evidence="2">Uncharacterized protein</fullName>
    </submittedName>
</protein>
<dbReference type="RefSeq" id="WP_009756095.1">
    <property type="nucleotide sequence ID" value="NZ_AMSI01000002.1"/>
</dbReference>
<organism evidence="2 3">
    <name type="scientific">Nitratireductor indicus C115</name>
    <dbReference type="NCBI Taxonomy" id="1231190"/>
    <lineage>
        <taxon>Bacteria</taxon>
        <taxon>Pseudomonadati</taxon>
        <taxon>Pseudomonadota</taxon>
        <taxon>Alphaproteobacteria</taxon>
        <taxon>Hyphomicrobiales</taxon>
        <taxon>Phyllobacteriaceae</taxon>
        <taxon>Nitratireductor</taxon>
    </lineage>
</organism>
<dbReference type="STRING" id="721133.SAMN05216176_101496"/>
<keyword evidence="1" id="KW-0812">Transmembrane</keyword>
<evidence type="ECO:0000256" key="1">
    <source>
        <dbReference type="SAM" id="Phobius"/>
    </source>
</evidence>
<evidence type="ECO:0000313" key="3">
    <source>
        <dbReference type="Proteomes" id="UP000007374"/>
    </source>
</evidence>
<reference evidence="2 3" key="1">
    <citation type="journal article" date="2012" name="J. Bacteriol.">
        <title>Genome Sequence of Nitratireductor indicus Type Strain C115.</title>
        <authorList>
            <person name="Lai Q."/>
            <person name="Li G."/>
            <person name="Yu Z."/>
            <person name="Shao Z."/>
        </authorList>
    </citation>
    <scope>NUCLEOTIDE SEQUENCE [LARGE SCALE GENOMIC DNA]</scope>
    <source>
        <strain evidence="2 3">C115</strain>
    </source>
</reference>
<dbReference type="PATRIC" id="fig|1231190.3.peg.857"/>
<dbReference type="Pfam" id="PF25612">
    <property type="entry name" value="DUF7940"/>
    <property type="match status" value="1"/>
</dbReference>
<dbReference type="eggNOG" id="ENOG5033BKD">
    <property type="taxonomic scope" value="Bacteria"/>
</dbReference>
<keyword evidence="1" id="KW-1133">Transmembrane helix</keyword>
<accession>K2P9W3</accession>
<dbReference type="Proteomes" id="UP000007374">
    <property type="component" value="Unassembled WGS sequence"/>
</dbReference>
<gene>
    <name evidence="2" type="ORF">NA8A_04095</name>
</gene>
<feature type="transmembrane region" description="Helical" evidence="1">
    <location>
        <begin position="42"/>
        <end position="65"/>
    </location>
</feature>
<keyword evidence="1" id="KW-0472">Membrane</keyword>
<evidence type="ECO:0000313" key="2">
    <source>
        <dbReference type="EMBL" id="EKF43961.1"/>
    </source>
</evidence>
<dbReference type="InterPro" id="IPR057700">
    <property type="entry name" value="DUF7940"/>
</dbReference>